<dbReference type="STRING" id="1036808.A0A0C2Z887"/>
<dbReference type="PANTHER" id="PTHR33096">
    <property type="entry name" value="CXC2 DOMAIN-CONTAINING PROTEIN"/>
    <property type="match status" value="1"/>
</dbReference>
<evidence type="ECO:0000313" key="7">
    <source>
        <dbReference type="Proteomes" id="UP000053989"/>
    </source>
</evidence>
<keyword evidence="2" id="KW-0645">Protease</keyword>
<feature type="compositionally biased region" description="Acidic residues" evidence="4">
    <location>
        <begin position="1664"/>
        <end position="1676"/>
    </location>
</feature>
<dbReference type="Gene3D" id="3.40.395.10">
    <property type="entry name" value="Adenoviral Proteinase, Chain A"/>
    <property type="match status" value="1"/>
</dbReference>
<keyword evidence="3" id="KW-0378">Hydrolase</keyword>
<comment type="similarity">
    <text evidence="1">Belongs to the peptidase C48 family.</text>
</comment>
<dbReference type="Pfam" id="PF18758">
    <property type="entry name" value="KDZ"/>
    <property type="match status" value="1"/>
</dbReference>
<feature type="region of interest" description="Disordered" evidence="4">
    <location>
        <begin position="1247"/>
        <end position="1287"/>
    </location>
</feature>
<organism evidence="6 7">
    <name type="scientific">Scleroderma citrinum Foug A</name>
    <dbReference type="NCBI Taxonomy" id="1036808"/>
    <lineage>
        <taxon>Eukaryota</taxon>
        <taxon>Fungi</taxon>
        <taxon>Dikarya</taxon>
        <taxon>Basidiomycota</taxon>
        <taxon>Agaricomycotina</taxon>
        <taxon>Agaricomycetes</taxon>
        <taxon>Agaricomycetidae</taxon>
        <taxon>Boletales</taxon>
        <taxon>Sclerodermatineae</taxon>
        <taxon>Sclerodermataceae</taxon>
        <taxon>Scleroderma</taxon>
    </lineage>
</organism>
<feature type="compositionally biased region" description="Polar residues" evidence="4">
    <location>
        <begin position="1128"/>
        <end position="1151"/>
    </location>
</feature>
<feature type="domain" description="Ubiquitin-like protease family profile" evidence="5">
    <location>
        <begin position="882"/>
        <end position="939"/>
    </location>
</feature>
<evidence type="ECO:0000256" key="1">
    <source>
        <dbReference type="ARBA" id="ARBA00005234"/>
    </source>
</evidence>
<feature type="compositionally biased region" description="Low complexity" evidence="4">
    <location>
        <begin position="1709"/>
        <end position="1720"/>
    </location>
</feature>
<accession>A0A0C2Z887</accession>
<dbReference type="HOGENOM" id="CLU_239529_0_0_1"/>
<feature type="compositionally biased region" description="Polar residues" evidence="4">
    <location>
        <begin position="1737"/>
        <end position="1746"/>
    </location>
</feature>
<dbReference type="Proteomes" id="UP000053989">
    <property type="component" value="Unassembled WGS sequence"/>
</dbReference>
<evidence type="ECO:0000256" key="2">
    <source>
        <dbReference type="ARBA" id="ARBA00022670"/>
    </source>
</evidence>
<dbReference type="InterPro" id="IPR040521">
    <property type="entry name" value="KDZ"/>
</dbReference>
<feature type="region of interest" description="Disordered" evidence="4">
    <location>
        <begin position="1478"/>
        <end position="1506"/>
    </location>
</feature>
<dbReference type="EMBL" id="KN822090">
    <property type="protein sequence ID" value="KIM58153.1"/>
    <property type="molecule type" value="Genomic_DNA"/>
</dbReference>
<evidence type="ECO:0000256" key="4">
    <source>
        <dbReference type="SAM" id="MobiDB-lite"/>
    </source>
</evidence>
<name>A0A0C2Z887_9AGAM</name>
<reference evidence="6 7" key="1">
    <citation type="submission" date="2014-04" db="EMBL/GenBank/DDBJ databases">
        <authorList>
            <consortium name="DOE Joint Genome Institute"/>
            <person name="Kuo A."/>
            <person name="Kohler A."/>
            <person name="Nagy L.G."/>
            <person name="Floudas D."/>
            <person name="Copeland A."/>
            <person name="Barry K.W."/>
            <person name="Cichocki N."/>
            <person name="Veneault-Fourrey C."/>
            <person name="LaButti K."/>
            <person name="Lindquist E.A."/>
            <person name="Lipzen A."/>
            <person name="Lundell T."/>
            <person name="Morin E."/>
            <person name="Murat C."/>
            <person name="Sun H."/>
            <person name="Tunlid A."/>
            <person name="Henrissat B."/>
            <person name="Grigoriev I.V."/>
            <person name="Hibbett D.S."/>
            <person name="Martin F."/>
            <person name="Nordberg H.P."/>
            <person name="Cantor M.N."/>
            <person name="Hua S.X."/>
        </authorList>
    </citation>
    <scope>NUCLEOTIDE SEQUENCE [LARGE SCALE GENOMIC DNA]</scope>
    <source>
        <strain evidence="6 7">Foug A</strain>
    </source>
</reference>
<dbReference type="InParanoid" id="A0A0C2Z887"/>
<dbReference type="Pfam" id="PF02902">
    <property type="entry name" value="Peptidase_C48"/>
    <property type="match status" value="1"/>
</dbReference>
<feature type="region of interest" description="Disordered" evidence="4">
    <location>
        <begin position="1049"/>
        <end position="1101"/>
    </location>
</feature>
<dbReference type="SUPFAM" id="SSF54001">
    <property type="entry name" value="Cysteine proteinases"/>
    <property type="match status" value="1"/>
</dbReference>
<evidence type="ECO:0000313" key="6">
    <source>
        <dbReference type="EMBL" id="KIM58153.1"/>
    </source>
</evidence>
<proteinExistence type="inferred from homology"/>
<dbReference type="GO" id="GO:0019783">
    <property type="term" value="F:ubiquitin-like protein peptidase activity"/>
    <property type="evidence" value="ECO:0007669"/>
    <property type="project" value="UniProtKB-ARBA"/>
</dbReference>
<feature type="compositionally biased region" description="Polar residues" evidence="4">
    <location>
        <begin position="1085"/>
        <end position="1101"/>
    </location>
</feature>
<gene>
    <name evidence="6" type="ORF">SCLCIDRAFT_28314</name>
</gene>
<dbReference type="OrthoDB" id="3253684at2759"/>
<dbReference type="InterPro" id="IPR003653">
    <property type="entry name" value="Peptidase_C48_C"/>
</dbReference>
<dbReference type="GO" id="GO:0008234">
    <property type="term" value="F:cysteine-type peptidase activity"/>
    <property type="evidence" value="ECO:0007669"/>
    <property type="project" value="InterPro"/>
</dbReference>
<dbReference type="InterPro" id="IPR038765">
    <property type="entry name" value="Papain-like_cys_pep_sf"/>
</dbReference>
<reference evidence="7" key="2">
    <citation type="submission" date="2015-01" db="EMBL/GenBank/DDBJ databases">
        <title>Evolutionary Origins and Diversification of the Mycorrhizal Mutualists.</title>
        <authorList>
            <consortium name="DOE Joint Genome Institute"/>
            <consortium name="Mycorrhizal Genomics Consortium"/>
            <person name="Kohler A."/>
            <person name="Kuo A."/>
            <person name="Nagy L.G."/>
            <person name="Floudas D."/>
            <person name="Copeland A."/>
            <person name="Barry K.W."/>
            <person name="Cichocki N."/>
            <person name="Veneault-Fourrey C."/>
            <person name="LaButti K."/>
            <person name="Lindquist E.A."/>
            <person name="Lipzen A."/>
            <person name="Lundell T."/>
            <person name="Morin E."/>
            <person name="Murat C."/>
            <person name="Riley R."/>
            <person name="Ohm R."/>
            <person name="Sun H."/>
            <person name="Tunlid A."/>
            <person name="Henrissat B."/>
            <person name="Grigoriev I.V."/>
            <person name="Hibbett D.S."/>
            <person name="Martin F."/>
        </authorList>
    </citation>
    <scope>NUCLEOTIDE SEQUENCE [LARGE SCALE GENOMIC DNA]</scope>
    <source>
        <strain evidence="7">Foug A</strain>
    </source>
</reference>
<protein>
    <recommendedName>
        <fullName evidence="5">Ubiquitin-like protease family profile domain-containing protein</fullName>
    </recommendedName>
</protein>
<dbReference type="PANTHER" id="PTHR33096:SF1">
    <property type="entry name" value="CXC1-LIKE CYSTEINE CLUSTER ASSOCIATED WITH KDZ TRANSPOSASES DOMAIN-CONTAINING PROTEIN"/>
    <property type="match status" value="1"/>
</dbReference>
<feature type="compositionally biased region" description="Low complexity" evidence="4">
    <location>
        <begin position="1262"/>
        <end position="1280"/>
    </location>
</feature>
<evidence type="ECO:0000256" key="3">
    <source>
        <dbReference type="ARBA" id="ARBA00022801"/>
    </source>
</evidence>
<feature type="region of interest" description="Disordered" evidence="4">
    <location>
        <begin position="1113"/>
        <end position="1151"/>
    </location>
</feature>
<feature type="region of interest" description="Disordered" evidence="4">
    <location>
        <begin position="1664"/>
        <end position="1746"/>
    </location>
</feature>
<keyword evidence="7" id="KW-1185">Reference proteome</keyword>
<evidence type="ECO:0000259" key="5">
    <source>
        <dbReference type="Pfam" id="PF02902"/>
    </source>
</evidence>
<sequence length="1746" mass="195604">MRPEATLENPITEAEIIGIVDVEETSAHEHADNLPLVQQAHLDHFFSHWKSIIPTIVRPYLEYLSETLGKLLAQHVSSLSACLQDCEKQSAVITCLYFNSFSSITVWHCQCVTLPQLLVCHGLFPTAPFQPCMAVSVELLAFYRTLFEHSCDAINALAAVLHMHYTQRGFRVTNKEGGTILEPFRRSLGHAVQWYNILQVEIERNVDNVLQECRNVTLAAKAHPDRLSPLSPSLSPTKCDLHLFRVVDQCESLYEATDSKKQKAAIDSFDDTGVMALICRHDIPLFFANIDTPGEQQKYSIALIEHFFSLIPFEANIVILYDIGCVLAQSLMKYDILSVRITSRICFATTAMHAYGHEWACQLVYNPRIMEGLGLSDGEGTERLWSCFIKLIGIQRASSCQCRIWLIDRHATAVAHDMVYDLGDWLRHRLKKGVQEQDAPAHLKKELDTVLALQAELNGSERALQAVQAIVEKGPVSQGAHDALASLERGHERLLNKVDTLYSLLNVHDRFPELDGVNFETLLLERDLKINIWKRAIGSFFEWDKLDRAVSGKQKALEMYDPSYAIPLPTPLPTKLAKLRNDQSLLEDVWITCSHGDIPLWLKDRDVRSGIQALLKLDRCHEEQFQLGREADNLCQWFGCELCAIEFALRQPQHSVYYLVLKQRYENISTLQEQWPSLLVSAAHYASEAHAASELATFLSRSPITHTLQWLSPVVCEMSSDGRVSEVDDPEMIMDVELEDLGQTALLDHLLDNISNEMEGSDIRDGEEKEPMRISFDWQIPSPLRVDSNIDIPTTDSFYPCSVRAQRIRPPCDGFPRQTFELDDIDLFSMPDAPLNDVCINGCAALLYSAFLSTNSQHCTILSTHDLPRIRYNATDDVLWRNTSWTRYWEKDVWILPIHRPSCVSHWVVCIIDFSSKRLLLFDSLAECKSWKKDIQDVEQLIDRLTHIALERVMGPSRDLGAWTVQPVVMTSKERQSATLERSIKVASLTEADNMPAFSTDDYVHVQVGGGHRELSPPVIVTPTHLRQRIKATGRDTGLVRDASFHRSQLLPPVTPPHTSADMQMDDDPFLSEPIMQPLEVPSNGGAQQSTAIQPPSRNTNVSICGQVKENILSPSTDCPSDLPRQVEGNTDNEASQEAGDNTPQKESINGNACRALTEESVVERSQTLSRDPSAYPLPKPFWLAAKPGCASSHAPDQLGLQPVDMELTAECSRTLSRDCSPCPPLRPFQVAVKRGLAPSSTLDRLGFEPMDTNNPSTRIVPPTLNSLSRPLSPSPGTSRVPPSGTLTIPDSTNISGVAVSKIANQEPIVGRVADSVLAILSEGFNEIDDMFSKLAARVNMPFHQRCYTLFKEEYKDKYAVILEKWKEAKEIENIGGTIAQQQQLFDKTKKHLNHTFNVLSKAHGFKGAYLLAGRVINQDSTLGHVFTTPGAEKFFVERCHVGEDEFIGHFKVHIYNQVSIQAIDQVHDSSETAKKDLVHEVEESNDPRDRSNRDGSEDREDPDQVKHKLRGLFEECGQMWGSSKLFPWKQMLPCLASSGLVLVNWPEGVMFPGEERSSRTMPKGISDLTHTECSKLLAALNDPGENRLHIRSASHHKAALISSKEPVIIGAAPPYDSNKSRGKRMFCNLKTDCLGPKHLSNKAATRVNKKIAVAGSPKQITIEDSDEVDVPEGAEEEKRSRVTYPPKHNVTRANTSDQSKKQHTVIELSSDTTSLTTSDYKPTDNIEMKEEDQDSHISSVESEYE</sequence>
<dbReference type="GO" id="GO:0006508">
    <property type="term" value="P:proteolysis"/>
    <property type="evidence" value="ECO:0007669"/>
    <property type="project" value="UniProtKB-KW"/>
</dbReference>